<dbReference type="EMBL" id="MCGN01000010">
    <property type="protein sequence ID" value="ORY92137.1"/>
    <property type="molecule type" value="Genomic_DNA"/>
</dbReference>
<dbReference type="PANTHER" id="PTHR11099:SF0">
    <property type="entry name" value="VACUOLAR PROTEIN SORTING-ASSOCIATED PROTEIN 35"/>
    <property type="match status" value="1"/>
</dbReference>
<keyword evidence="5" id="KW-0472">Membrane</keyword>
<feature type="compositionally biased region" description="Basic and acidic residues" evidence="7">
    <location>
        <begin position="394"/>
        <end position="417"/>
    </location>
</feature>
<dbReference type="PANTHER" id="PTHR11099">
    <property type="entry name" value="VACUOLAR SORTING PROTEIN 35"/>
    <property type="match status" value="1"/>
</dbReference>
<feature type="compositionally biased region" description="Polar residues" evidence="7">
    <location>
        <begin position="893"/>
        <end position="910"/>
    </location>
</feature>
<dbReference type="STRING" id="13706.A0A1X2H2U7"/>
<dbReference type="GO" id="GO:0005770">
    <property type="term" value="C:late endosome"/>
    <property type="evidence" value="ECO:0007669"/>
    <property type="project" value="TreeGrafter"/>
</dbReference>
<comment type="similarity">
    <text evidence="2 6">Belongs to the VPS35 family.</text>
</comment>
<dbReference type="PIRSF" id="PIRSF009375">
    <property type="entry name" value="Retromer_Vps35"/>
    <property type="match status" value="1"/>
</dbReference>
<dbReference type="GO" id="GO:0042147">
    <property type="term" value="P:retrograde transport, endosome to Golgi"/>
    <property type="evidence" value="ECO:0007669"/>
    <property type="project" value="InterPro"/>
</dbReference>
<evidence type="ECO:0000256" key="2">
    <source>
        <dbReference type="ARBA" id="ARBA00006536"/>
    </source>
</evidence>
<evidence type="ECO:0000256" key="7">
    <source>
        <dbReference type="SAM" id="MobiDB-lite"/>
    </source>
</evidence>
<reference evidence="8 9" key="1">
    <citation type="submission" date="2016-07" db="EMBL/GenBank/DDBJ databases">
        <title>Pervasive Adenine N6-methylation of Active Genes in Fungi.</title>
        <authorList>
            <consortium name="DOE Joint Genome Institute"/>
            <person name="Mondo S.J."/>
            <person name="Dannebaum R.O."/>
            <person name="Kuo R.C."/>
            <person name="Labutti K."/>
            <person name="Haridas S."/>
            <person name="Kuo A."/>
            <person name="Salamov A."/>
            <person name="Ahrendt S.R."/>
            <person name="Lipzen A."/>
            <person name="Sullivan W."/>
            <person name="Andreopoulos W.B."/>
            <person name="Clum A."/>
            <person name="Lindquist E."/>
            <person name="Daum C."/>
            <person name="Ramamoorthy G.K."/>
            <person name="Gryganskyi A."/>
            <person name="Culley D."/>
            <person name="Magnuson J.K."/>
            <person name="James T.Y."/>
            <person name="O'Malley M.A."/>
            <person name="Stajich J.E."/>
            <person name="Spatafora J.W."/>
            <person name="Visel A."/>
            <person name="Grigoriev I.V."/>
        </authorList>
    </citation>
    <scope>NUCLEOTIDE SEQUENCE [LARGE SCALE GENOMIC DNA]</scope>
    <source>
        <strain evidence="8 9">NRRL 2496</strain>
    </source>
</reference>
<proteinExistence type="inferred from homology"/>
<dbReference type="FunFam" id="1.25.40.660:FF:000002">
    <property type="entry name" value="Vacuolar protein sorting-associated protein 35"/>
    <property type="match status" value="1"/>
</dbReference>
<dbReference type="GO" id="GO:0030906">
    <property type="term" value="C:retromer, cargo-selective complex"/>
    <property type="evidence" value="ECO:0007669"/>
    <property type="project" value="InterPro"/>
</dbReference>
<keyword evidence="4 6" id="KW-0653">Protein transport</keyword>
<feature type="region of interest" description="Disordered" evidence="7">
    <location>
        <begin position="340"/>
        <end position="433"/>
    </location>
</feature>
<feature type="compositionally biased region" description="Acidic residues" evidence="7">
    <location>
        <begin position="369"/>
        <end position="393"/>
    </location>
</feature>
<evidence type="ECO:0000313" key="8">
    <source>
        <dbReference type="EMBL" id="ORY92137.1"/>
    </source>
</evidence>
<name>A0A1X2H2U7_SYNRA</name>
<dbReference type="OrthoDB" id="10258141at2759"/>
<organism evidence="8 9">
    <name type="scientific">Syncephalastrum racemosum</name>
    <name type="common">Filamentous fungus</name>
    <dbReference type="NCBI Taxonomy" id="13706"/>
    <lineage>
        <taxon>Eukaryota</taxon>
        <taxon>Fungi</taxon>
        <taxon>Fungi incertae sedis</taxon>
        <taxon>Mucoromycota</taxon>
        <taxon>Mucoromycotina</taxon>
        <taxon>Mucoromycetes</taxon>
        <taxon>Mucorales</taxon>
        <taxon>Syncephalastraceae</taxon>
        <taxon>Syncephalastrum</taxon>
    </lineage>
</organism>
<comment type="subcellular location">
    <subcellularLocation>
        <location evidence="1">Membrane</location>
        <topology evidence="1">Peripheral membrane protein</topology>
    </subcellularLocation>
</comment>
<dbReference type="InterPro" id="IPR042491">
    <property type="entry name" value="Vps35_C"/>
</dbReference>
<keyword evidence="9" id="KW-1185">Reference proteome</keyword>
<evidence type="ECO:0000256" key="4">
    <source>
        <dbReference type="ARBA" id="ARBA00022927"/>
    </source>
</evidence>
<dbReference type="FunCoup" id="A0A1X2H2U7">
    <property type="interactions" value="920"/>
</dbReference>
<comment type="caution">
    <text evidence="8">The sequence shown here is derived from an EMBL/GenBank/DDBJ whole genome shotgun (WGS) entry which is preliminary data.</text>
</comment>
<dbReference type="Proteomes" id="UP000242180">
    <property type="component" value="Unassembled WGS sequence"/>
</dbReference>
<dbReference type="InterPro" id="IPR005378">
    <property type="entry name" value="Vps35"/>
</dbReference>
<sequence>MSFAPNSPAPAEDQNRLLDEVLNVVKVQAHQMKKCLDNNRLMDGLKHCSNMLAELRTSALTPKNYYELYMAIFDALRHLTIFLTEAHQSGRHHLADLYELVQYAGNIVPRLYLMITVGSAYMSMPDAPVREIMRDMMEMSRGVQHPVRGLFLRHYLSGLTRDYLPEGESKGPEGNVQESIQFILTNFTEMNKLWVRLQHQGHSRDREKREAERKELRILVGTNLVRLSQLEGVDLETYRTYILPGILDQVVSCRDVIAQEYLMEVIIQVFPDEFHLRTLQPFLSSTAQLHPKVNVKQIIIALIDRLAAYAAREADVDTPTEVRKEEEAAARKAAIEKKKRLQGELLDEPQPEQPQQEEEKPAVNGIDTETAEEQEDKTEEDAQEKEAEGDEENKENVEPEAKGEEEKTEEKTEEKQTEPLQEGEEEDATTKRVRGIPQDVELFAVFWEQIVELVKARPDLSIQDLTALLVSLINLSLSCYPEKLDYVDRILAYAKDKMIEFSDSADLHSKATESSLLALLLAPINHYTSVLTLLALDSYQPLLALQPFTTRRAAAHAIVSSVLRNETIISTPEDVHGVLELCDVLLRDQKDAPVATTTSTSPMYGGRARKPEFTSIEDEEYVEEQGWLARLIHLLRSDNEDTQFLLLSTARKQLNDGGERVRYTFPPLVISAVKLARRYKLIEGQDEIWEKKTSTLFRFVHQVISSLNHKCECADICLRLFLTAGQSADEIGFEEIAYEFFVEAFTIYEEAISESRAQYQAITCIIGALQQTRVFSADNYDTLITKAALHGAKLLKKPDQCRAVYLSSHLWWMTERGEEDQQQQPLYRDGKRALECLQKALKIADSCMDAATNVELFVEILNQYIYYFERGNESVTPKYLNGLIDLINTNLSNMDSPDQHPPTSNSSSLVEHQGSVAEYVHRHFRATLQHLQRRKQASSSNEWQGAKYDEIDVGDV</sequence>
<evidence type="ECO:0000256" key="3">
    <source>
        <dbReference type="ARBA" id="ARBA00022448"/>
    </source>
</evidence>
<accession>A0A1X2H2U7</accession>
<comment type="function">
    <text evidence="6">Plays a role in vesicular protein sorting.</text>
</comment>
<evidence type="ECO:0000313" key="9">
    <source>
        <dbReference type="Proteomes" id="UP000242180"/>
    </source>
</evidence>
<keyword evidence="3 6" id="KW-0813">Transport</keyword>
<feature type="region of interest" description="Disordered" evidence="7">
    <location>
        <begin position="893"/>
        <end position="912"/>
    </location>
</feature>
<protein>
    <recommendedName>
        <fullName evidence="6">Vacuolar protein sorting-associated protein 35</fullName>
    </recommendedName>
</protein>
<evidence type="ECO:0000256" key="6">
    <source>
        <dbReference type="PIRNR" id="PIRNR009375"/>
    </source>
</evidence>
<dbReference type="GO" id="GO:0005829">
    <property type="term" value="C:cytosol"/>
    <property type="evidence" value="ECO:0007669"/>
    <property type="project" value="GOC"/>
</dbReference>
<gene>
    <name evidence="8" type="ORF">BCR43DRAFT_497850</name>
</gene>
<evidence type="ECO:0000256" key="1">
    <source>
        <dbReference type="ARBA" id="ARBA00004170"/>
    </source>
</evidence>
<dbReference type="OMA" id="YIRSREY"/>
<dbReference type="Gene3D" id="1.25.40.660">
    <property type="entry name" value="Vacuolar protein sorting-associated protein 35, helical subcomplex Vps35-C"/>
    <property type="match status" value="1"/>
</dbReference>
<dbReference type="Pfam" id="PF03635">
    <property type="entry name" value="Vps35"/>
    <property type="match status" value="1"/>
</dbReference>
<dbReference type="InParanoid" id="A0A1X2H2U7"/>
<dbReference type="GO" id="GO:0006886">
    <property type="term" value="P:intracellular protein transport"/>
    <property type="evidence" value="ECO:0007669"/>
    <property type="project" value="TreeGrafter"/>
</dbReference>
<evidence type="ECO:0000256" key="5">
    <source>
        <dbReference type="ARBA" id="ARBA00023136"/>
    </source>
</evidence>
<dbReference type="AlphaFoldDB" id="A0A1X2H2U7"/>